<dbReference type="EMBL" id="VCKZ01000208">
    <property type="protein sequence ID" value="TMR34286.1"/>
    <property type="molecule type" value="Genomic_DNA"/>
</dbReference>
<name>A0A5S4GMX0_9ACTN</name>
<accession>A0A5S4GMX0</accession>
<evidence type="ECO:0000313" key="2">
    <source>
        <dbReference type="Proteomes" id="UP000305238"/>
    </source>
</evidence>
<keyword evidence="2" id="KW-1185">Reference proteome</keyword>
<dbReference type="AlphaFoldDB" id="A0A5S4GMX0"/>
<comment type="caution">
    <text evidence="1">The sequence shown here is derived from an EMBL/GenBank/DDBJ whole genome shotgun (WGS) entry which is preliminary data.</text>
</comment>
<protein>
    <submittedName>
        <fullName evidence="1">Uncharacterized protein</fullName>
    </submittedName>
</protein>
<reference evidence="1 2" key="1">
    <citation type="submission" date="2019-05" db="EMBL/GenBank/DDBJ databases">
        <title>Draft genome sequence of Actinomadura geliboluensis A8036.</title>
        <authorList>
            <person name="Saricaoglu S."/>
            <person name="Isik K."/>
        </authorList>
    </citation>
    <scope>NUCLEOTIDE SEQUENCE [LARGE SCALE GENOMIC DNA]</scope>
    <source>
        <strain evidence="1 2">A8036</strain>
    </source>
</reference>
<sequence>MRAVDIAADQMFVQGNDLWLLAAKSGLAVAKVALTDWKQSPIIEWTAPSATVEVAGVNGAALPDKEVRGLYRDWTGAKFFARADGTPIVVSRAGRMFEVVGSGTLREWSPPGYPEALAEVTAGGGLRPEDAVTDQNGQTILLGRAGLLYVPRTGKARYVRFPASTATLPPWSAMIALGNGDVLLLGGTTPTRTAPRPTIVRADGRMERLSWGGFKWCPGAGGGLATIASALPGGVVRRADGTIVLNDRRCGQVYAFKLPEPLSGTPFGR</sequence>
<evidence type="ECO:0000313" key="1">
    <source>
        <dbReference type="EMBL" id="TMR34286.1"/>
    </source>
</evidence>
<gene>
    <name evidence="1" type="ORF">ETD96_25540</name>
</gene>
<dbReference type="Proteomes" id="UP000305238">
    <property type="component" value="Unassembled WGS sequence"/>
</dbReference>
<proteinExistence type="predicted"/>
<organism evidence="1 2">
    <name type="scientific">Actinomadura geliboluensis</name>
    <dbReference type="NCBI Taxonomy" id="882440"/>
    <lineage>
        <taxon>Bacteria</taxon>
        <taxon>Bacillati</taxon>
        <taxon>Actinomycetota</taxon>
        <taxon>Actinomycetes</taxon>
        <taxon>Streptosporangiales</taxon>
        <taxon>Thermomonosporaceae</taxon>
        <taxon>Actinomadura</taxon>
    </lineage>
</organism>
<dbReference type="OrthoDB" id="3470007at2"/>